<comment type="catalytic activity">
    <reaction evidence="10">
        <text>(R)-2-hydroxyglutarate + NAD(+) = 2-oxoglutarate + NADH + H(+)</text>
        <dbReference type="Rhea" id="RHEA:49612"/>
        <dbReference type="ChEBI" id="CHEBI:15378"/>
        <dbReference type="ChEBI" id="CHEBI:15801"/>
        <dbReference type="ChEBI" id="CHEBI:16810"/>
        <dbReference type="ChEBI" id="CHEBI:57540"/>
        <dbReference type="ChEBI" id="CHEBI:57945"/>
        <dbReference type="EC" id="1.1.1.399"/>
    </reaction>
</comment>
<keyword evidence="8" id="KW-0520">NAD</keyword>
<dbReference type="Gene3D" id="3.30.70.260">
    <property type="match status" value="1"/>
</dbReference>
<dbReference type="PANTHER" id="PTHR42938">
    <property type="entry name" value="FORMATE DEHYDROGENASE 1"/>
    <property type="match status" value="1"/>
</dbReference>
<keyword evidence="7 12" id="KW-0560">Oxidoreductase</keyword>
<dbReference type="Gene3D" id="3.40.50.720">
    <property type="entry name" value="NAD(P)-binding Rossmann-like Domain"/>
    <property type="match status" value="2"/>
</dbReference>
<dbReference type="AlphaFoldDB" id="A0A6S6Y0G0"/>
<dbReference type="Proteomes" id="UP000515733">
    <property type="component" value="Chromosome"/>
</dbReference>
<dbReference type="InterPro" id="IPR006139">
    <property type="entry name" value="D-isomer_2_OHA_DH_cat_dom"/>
</dbReference>
<dbReference type="SUPFAM" id="SSF55021">
    <property type="entry name" value="ACT-like"/>
    <property type="match status" value="1"/>
</dbReference>
<dbReference type="KEGG" id="doe:DENOEST_2806"/>
<dbReference type="SUPFAM" id="SSF51735">
    <property type="entry name" value="NAD(P)-binding Rossmann-fold domains"/>
    <property type="match status" value="1"/>
</dbReference>
<dbReference type="EC" id="1.1.1.399" evidence="4"/>
<dbReference type="PANTHER" id="PTHR42938:SF47">
    <property type="entry name" value="HYDROXYPYRUVATE REDUCTASE"/>
    <property type="match status" value="1"/>
</dbReference>
<evidence type="ECO:0000256" key="12">
    <source>
        <dbReference type="RuleBase" id="RU003719"/>
    </source>
</evidence>
<dbReference type="EC" id="1.1.1.95" evidence="5"/>
<dbReference type="InterPro" id="IPR036291">
    <property type="entry name" value="NAD(P)-bd_dom_sf"/>
</dbReference>
<evidence type="ECO:0000256" key="8">
    <source>
        <dbReference type="ARBA" id="ARBA00023027"/>
    </source>
</evidence>
<dbReference type="GO" id="GO:0004617">
    <property type="term" value="F:phosphoglycerate dehydrogenase activity"/>
    <property type="evidence" value="ECO:0007669"/>
    <property type="project" value="UniProtKB-EC"/>
</dbReference>
<dbReference type="InterPro" id="IPR002912">
    <property type="entry name" value="ACT_dom"/>
</dbReference>
<dbReference type="RefSeq" id="WP_145771071.1">
    <property type="nucleotide sequence ID" value="NZ_LR778301.1"/>
</dbReference>
<evidence type="ECO:0000256" key="5">
    <source>
        <dbReference type="ARBA" id="ARBA00013143"/>
    </source>
</evidence>
<evidence type="ECO:0000256" key="7">
    <source>
        <dbReference type="ARBA" id="ARBA00023002"/>
    </source>
</evidence>
<comment type="pathway">
    <text evidence="2">Amino-acid biosynthesis; L-serine biosynthesis; L-serine from 3-phospho-D-glycerate: step 1/3.</text>
</comment>
<evidence type="ECO:0000313" key="14">
    <source>
        <dbReference type="Proteomes" id="UP000515733"/>
    </source>
</evidence>
<dbReference type="InterPro" id="IPR029752">
    <property type="entry name" value="D-isomer_DH_CS1"/>
</dbReference>
<organism evidence="13 14">
    <name type="scientific">Denitratisoma oestradiolicum</name>
    <dbReference type="NCBI Taxonomy" id="311182"/>
    <lineage>
        <taxon>Bacteria</taxon>
        <taxon>Pseudomonadati</taxon>
        <taxon>Pseudomonadota</taxon>
        <taxon>Betaproteobacteria</taxon>
        <taxon>Nitrosomonadales</taxon>
        <taxon>Sterolibacteriaceae</taxon>
        <taxon>Denitratisoma</taxon>
    </lineage>
</organism>
<name>A0A6S6Y0G0_9PROT</name>
<dbReference type="CDD" id="cd12174">
    <property type="entry name" value="PGDH_like_3"/>
    <property type="match status" value="1"/>
</dbReference>
<gene>
    <name evidence="13" type="ORF">DENOEST_2806</name>
</gene>
<reference evidence="13 14" key="1">
    <citation type="submission" date="2020-03" db="EMBL/GenBank/DDBJ databases">
        <authorList>
            <consortium name="Genoscope - CEA"/>
            <person name="William W."/>
        </authorList>
    </citation>
    <scope>NUCLEOTIDE SEQUENCE [LARGE SCALE GENOMIC DNA]</scope>
    <source>
        <strain evidence="14">DSM 16959</strain>
    </source>
</reference>
<keyword evidence="14" id="KW-1185">Reference proteome</keyword>
<evidence type="ECO:0000256" key="10">
    <source>
        <dbReference type="ARBA" id="ARBA00048126"/>
    </source>
</evidence>
<protein>
    <recommendedName>
        <fullName evidence="6">D-3-phosphoglycerate dehydrogenase</fullName>
        <ecNumber evidence="4">1.1.1.399</ecNumber>
        <ecNumber evidence="5">1.1.1.95</ecNumber>
    </recommendedName>
    <alternativeName>
        <fullName evidence="9">2-oxoglutarate reductase</fullName>
    </alternativeName>
</protein>
<comment type="similarity">
    <text evidence="3 12">Belongs to the D-isomer specific 2-hydroxyacid dehydrogenase family.</text>
</comment>
<evidence type="ECO:0000256" key="6">
    <source>
        <dbReference type="ARBA" id="ARBA00021582"/>
    </source>
</evidence>
<evidence type="ECO:0000256" key="4">
    <source>
        <dbReference type="ARBA" id="ARBA00013001"/>
    </source>
</evidence>
<comment type="catalytic activity">
    <reaction evidence="11">
        <text>(2R)-3-phosphoglycerate + NAD(+) = 3-phosphooxypyruvate + NADH + H(+)</text>
        <dbReference type="Rhea" id="RHEA:12641"/>
        <dbReference type="ChEBI" id="CHEBI:15378"/>
        <dbReference type="ChEBI" id="CHEBI:18110"/>
        <dbReference type="ChEBI" id="CHEBI:57540"/>
        <dbReference type="ChEBI" id="CHEBI:57945"/>
        <dbReference type="ChEBI" id="CHEBI:58272"/>
        <dbReference type="EC" id="1.1.1.95"/>
    </reaction>
</comment>
<evidence type="ECO:0000256" key="3">
    <source>
        <dbReference type="ARBA" id="ARBA00005854"/>
    </source>
</evidence>
<dbReference type="InterPro" id="IPR006140">
    <property type="entry name" value="D-isomer_DH_NAD-bd"/>
</dbReference>
<proteinExistence type="inferred from homology"/>
<dbReference type="InterPro" id="IPR045865">
    <property type="entry name" value="ACT-like_dom_sf"/>
</dbReference>
<dbReference type="OrthoDB" id="9805416at2"/>
<dbReference type="InterPro" id="IPR029753">
    <property type="entry name" value="D-isomer_DH_CS"/>
</dbReference>
<dbReference type="SUPFAM" id="SSF52283">
    <property type="entry name" value="Formate/glycerate dehydrogenase catalytic domain-like"/>
    <property type="match status" value="1"/>
</dbReference>
<dbReference type="GO" id="GO:0051287">
    <property type="term" value="F:NAD binding"/>
    <property type="evidence" value="ECO:0007669"/>
    <property type="project" value="InterPro"/>
</dbReference>
<dbReference type="PROSITE" id="PS51671">
    <property type="entry name" value="ACT"/>
    <property type="match status" value="1"/>
</dbReference>
<sequence>MANQFQILILNQISATGLKRLPERYTTGKDIKAPDAVLVRSADMHGMDIPASVRAIGRAGAGTNNIPVKAMSQRGVPVFNAPGANANAVKELVLVGMLLAARNIAGALDFVAKLDTADPEMDRKVEDGKKSFAGYELAGQTLGIIGLGKIGCLVADAAIKLGMNVYGYDPEITVDAAWSLPSQVRKAHSVAEVLKHAQFISLHVPLVDATRNLINADNIGTMKHGAVLLNFSREGVVNEAAVLAALAEKKLGRYVCDFPSAAINGRPGIIALPHLGASTQEAEENCAVMVADQLVDYLEHGNIQNAVNFPNVSMPRESTYRLAIANANVPNMVGQISTALAQAGLNIHNMVNKSRGEMAYTLVDVDSKVTPQVIDGIARIEGVLAVRYLPLEA</sequence>
<dbReference type="PROSITE" id="PS00065">
    <property type="entry name" value="D_2_HYDROXYACID_DH_1"/>
    <property type="match status" value="1"/>
</dbReference>
<dbReference type="Pfam" id="PF00389">
    <property type="entry name" value="2-Hacid_dh"/>
    <property type="match status" value="1"/>
</dbReference>
<evidence type="ECO:0000256" key="2">
    <source>
        <dbReference type="ARBA" id="ARBA00005216"/>
    </source>
</evidence>
<accession>A0A6S6Y0G0</accession>
<comment type="function">
    <text evidence="1">Catalyzes the reversible oxidation of 3-phospho-D-glycerate to 3-phosphonooxypyruvate, the first step of the phosphorylated L-serine biosynthesis pathway. Also catalyzes the reversible oxidation of 2-hydroxyglutarate to 2-oxoglutarate.</text>
</comment>
<dbReference type="UniPathway" id="UPA00135">
    <property type="reaction ID" value="UER00196"/>
</dbReference>
<evidence type="ECO:0000256" key="11">
    <source>
        <dbReference type="ARBA" id="ARBA00048731"/>
    </source>
</evidence>
<dbReference type="Pfam" id="PF02826">
    <property type="entry name" value="2-Hacid_dh_C"/>
    <property type="match status" value="1"/>
</dbReference>
<dbReference type="EMBL" id="LR778301">
    <property type="protein sequence ID" value="CAB1369965.1"/>
    <property type="molecule type" value="Genomic_DNA"/>
</dbReference>
<evidence type="ECO:0000313" key="13">
    <source>
        <dbReference type="EMBL" id="CAB1369965.1"/>
    </source>
</evidence>
<dbReference type="CDD" id="cd04901">
    <property type="entry name" value="ACT_3PGDH"/>
    <property type="match status" value="1"/>
</dbReference>
<evidence type="ECO:0000256" key="1">
    <source>
        <dbReference type="ARBA" id="ARBA00003800"/>
    </source>
</evidence>
<evidence type="ECO:0000256" key="9">
    <source>
        <dbReference type="ARBA" id="ARBA00030455"/>
    </source>
</evidence>
<dbReference type="PROSITE" id="PS00670">
    <property type="entry name" value="D_2_HYDROXYACID_DH_2"/>
    <property type="match status" value="1"/>
</dbReference>